<evidence type="ECO:0000259" key="2">
    <source>
        <dbReference type="Pfam" id="PF00440"/>
    </source>
</evidence>
<evidence type="ECO:0000313" key="3">
    <source>
        <dbReference type="EMBL" id="NMN96721.1"/>
    </source>
</evidence>
<dbReference type="InterPro" id="IPR009057">
    <property type="entry name" value="Homeodomain-like_sf"/>
</dbReference>
<dbReference type="Gene3D" id="1.10.357.10">
    <property type="entry name" value="Tetracycline Repressor, domain 2"/>
    <property type="match status" value="1"/>
</dbReference>
<name>A0A848KES0_9NOCA</name>
<feature type="domain" description="HTH tetR-type" evidence="2">
    <location>
        <begin position="35"/>
        <end position="70"/>
    </location>
</feature>
<proteinExistence type="predicted"/>
<accession>A0A848KES0</accession>
<dbReference type="InterPro" id="IPR001647">
    <property type="entry name" value="HTH_TetR"/>
</dbReference>
<keyword evidence="1" id="KW-0238">DNA-binding</keyword>
<dbReference type="SUPFAM" id="SSF46689">
    <property type="entry name" value="Homeodomain-like"/>
    <property type="match status" value="1"/>
</dbReference>
<comment type="caution">
    <text evidence="3">The sequence shown here is derived from an EMBL/GenBank/DDBJ whole genome shotgun (WGS) entry which is preliminary data.</text>
</comment>
<dbReference type="GO" id="GO:0003677">
    <property type="term" value="F:DNA binding"/>
    <property type="evidence" value="ECO:0007669"/>
    <property type="project" value="UniProtKB-KW"/>
</dbReference>
<protein>
    <submittedName>
        <fullName evidence="3">TetR/AcrR family transcriptional regulator</fullName>
    </submittedName>
</protein>
<dbReference type="Proteomes" id="UP000535543">
    <property type="component" value="Unassembled WGS sequence"/>
</dbReference>
<evidence type="ECO:0000313" key="4">
    <source>
        <dbReference type="Proteomes" id="UP000535543"/>
    </source>
</evidence>
<keyword evidence="4" id="KW-1185">Reference proteome</keyword>
<dbReference type="Pfam" id="PF00440">
    <property type="entry name" value="TetR_N"/>
    <property type="match status" value="1"/>
</dbReference>
<reference evidence="3 4" key="1">
    <citation type="submission" date="2019-05" db="EMBL/GenBank/DDBJ databases">
        <authorList>
            <person name="Lee S.D."/>
        </authorList>
    </citation>
    <scope>NUCLEOTIDE SEQUENCE [LARGE SCALE GENOMIC DNA]</scope>
    <source>
        <strain evidence="3 4">YC2-7</strain>
    </source>
</reference>
<organism evidence="3 4">
    <name type="scientific">Antrihabitans stalactiti</name>
    <dbReference type="NCBI Taxonomy" id="2584121"/>
    <lineage>
        <taxon>Bacteria</taxon>
        <taxon>Bacillati</taxon>
        <taxon>Actinomycetota</taxon>
        <taxon>Actinomycetes</taxon>
        <taxon>Mycobacteriales</taxon>
        <taxon>Nocardiaceae</taxon>
        <taxon>Antrihabitans</taxon>
    </lineage>
</organism>
<dbReference type="AlphaFoldDB" id="A0A848KES0"/>
<reference evidence="3 4" key="2">
    <citation type="submission" date="2020-06" db="EMBL/GenBank/DDBJ databases">
        <title>Antribacter stalactiti gen. nov., sp. nov., a new member of the family Nacardiaceae isolated from a cave.</title>
        <authorList>
            <person name="Kim I.S."/>
        </authorList>
    </citation>
    <scope>NUCLEOTIDE SEQUENCE [LARGE SCALE GENOMIC DNA]</scope>
    <source>
        <strain evidence="3 4">YC2-7</strain>
    </source>
</reference>
<sequence>MLSNTQRRPASWIEELHGRRRDVRSPTTPADYFSTATAILVAKGHHALKMTTVCKALGVTTGSFYNYFDSWGEFVNQLLSHWEREQLLLMEKVMDSGRSGPATDLCGLRTIAAHLSNKSGTAFRAWATGDPLVAEVQRRIDERRSTILTRAIRTAVSDDATARRLTVVILTLLVGSQFLPDQDPSDGFLLEYIEDLVRRSIVRTPR</sequence>
<evidence type="ECO:0000256" key="1">
    <source>
        <dbReference type="ARBA" id="ARBA00023125"/>
    </source>
</evidence>
<gene>
    <name evidence="3" type="ORF">FGL95_16915</name>
</gene>
<dbReference type="EMBL" id="VCQU01000005">
    <property type="protein sequence ID" value="NMN96721.1"/>
    <property type="molecule type" value="Genomic_DNA"/>
</dbReference>
<dbReference type="RefSeq" id="WP_169588908.1">
    <property type="nucleotide sequence ID" value="NZ_VCQU01000005.1"/>
</dbReference>